<dbReference type="GO" id="GO:0000776">
    <property type="term" value="C:kinetochore"/>
    <property type="evidence" value="ECO:0007669"/>
    <property type="project" value="InterPro"/>
</dbReference>
<feature type="domain" description="CENP-T/Histone H4 histone fold" evidence="7">
    <location>
        <begin position="34"/>
        <end position="72"/>
    </location>
</feature>
<evidence type="ECO:0000256" key="3">
    <source>
        <dbReference type="ARBA" id="ARBA00010137"/>
    </source>
</evidence>
<dbReference type="GO" id="GO:0003677">
    <property type="term" value="F:DNA binding"/>
    <property type="evidence" value="ECO:0007669"/>
    <property type="project" value="InterPro"/>
</dbReference>
<dbReference type="GO" id="GO:0007059">
    <property type="term" value="P:chromosome segregation"/>
    <property type="evidence" value="ECO:0007669"/>
    <property type="project" value="TreeGrafter"/>
</dbReference>
<dbReference type="InterPro" id="IPR035425">
    <property type="entry name" value="CENP-T/H4_C"/>
</dbReference>
<name>A0A4W4GF49_ELEEL</name>
<reference evidence="9" key="2">
    <citation type="journal article" date="2017" name="Sci. Adv.">
        <title>A tail of two voltages: Proteomic comparison of the three electric organs of the electric eel.</title>
        <authorList>
            <person name="Traeger L.L."/>
            <person name="Sabat G."/>
            <person name="Barrett-Wilt G.A."/>
            <person name="Wells G.B."/>
            <person name="Sussman M.R."/>
        </authorList>
    </citation>
    <scope>NUCLEOTIDE SEQUENCE [LARGE SCALE GENOMIC DNA]</scope>
</reference>
<evidence type="ECO:0000256" key="4">
    <source>
        <dbReference type="ARBA" id="ARBA00022454"/>
    </source>
</evidence>
<dbReference type="Pfam" id="PF15511">
    <property type="entry name" value="CENP-T_C"/>
    <property type="match status" value="1"/>
</dbReference>
<reference evidence="8" key="4">
    <citation type="submission" date="2025-08" db="UniProtKB">
        <authorList>
            <consortium name="Ensembl"/>
        </authorList>
    </citation>
    <scope>IDENTIFICATION</scope>
</reference>
<keyword evidence="5" id="KW-0539">Nucleus</keyword>
<dbReference type="GO" id="GO:0005634">
    <property type="term" value="C:nucleus"/>
    <property type="evidence" value="ECO:0007669"/>
    <property type="project" value="UniProtKB-SubCell"/>
</dbReference>
<dbReference type="Proteomes" id="UP000314983">
    <property type="component" value="Chromosome 1"/>
</dbReference>
<dbReference type="PANTHER" id="PTHR46904">
    <property type="entry name" value="CENTROMERE PROTEIN T"/>
    <property type="match status" value="1"/>
</dbReference>
<dbReference type="GeneTree" id="ENSGT00970000195620"/>
<dbReference type="GO" id="GO:0051382">
    <property type="term" value="P:kinetochore assembly"/>
    <property type="evidence" value="ECO:0007669"/>
    <property type="project" value="InterPro"/>
</dbReference>
<dbReference type="GO" id="GO:0000278">
    <property type="term" value="P:mitotic cell cycle"/>
    <property type="evidence" value="ECO:0007669"/>
    <property type="project" value="TreeGrafter"/>
</dbReference>
<accession>A0A4W4GF49</accession>
<keyword evidence="6" id="KW-1133">Transmembrane helix</keyword>
<keyword evidence="6" id="KW-0472">Membrane</keyword>
<protein>
    <recommendedName>
        <fullName evidence="7">CENP-T/Histone H4 histone fold domain-containing protein</fullName>
    </recommendedName>
</protein>
<dbReference type="InterPro" id="IPR009072">
    <property type="entry name" value="Histone-fold"/>
</dbReference>
<evidence type="ECO:0000259" key="7">
    <source>
        <dbReference type="Pfam" id="PF15511"/>
    </source>
</evidence>
<dbReference type="Ensembl" id="ENSEEET00000035353.2">
    <property type="protein sequence ID" value="ENSEEEP00000034945.2"/>
    <property type="gene ID" value="ENSEEEG00000016626.2"/>
</dbReference>
<reference evidence="9" key="1">
    <citation type="journal article" date="2014" name="Science">
        <title>Nonhuman genetics. Genomic basis for the convergent evolution of electric organs.</title>
        <authorList>
            <person name="Gallant J.R."/>
            <person name="Traeger L.L."/>
            <person name="Volkening J.D."/>
            <person name="Moffett H."/>
            <person name="Chen P.H."/>
            <person name="Novina C.D."/>
            <person name="Phillips G.N.Jr."/>
            <person name="Anand R."/>
            <person name="Wells G.B."/>
            <person name="Pinch M."/>
            <person name="Guth R."/>
            <person name="Unguez G.A."/>
            <person name="Albert J.S."/>
            <person name="Zakon H.H."/>
            <person name="Samanta M.P."/>
            <person name="Sussman M.R."/>
        </authorList>
    </citation>
    <scope>NUCLEOTIDE SEQUENCE [LARGE SCALE GENOMIC DNA]</scope>
</reference>
<keyword evidence="4" id="KW-0158">Chromosome</keyword>
<evidence type="ECO:0000256" key="5">
    <source>
        <dbReference type="ARBA" id="ARBA00023242"/>
    </source>
</evidence>
<sequence length="126" mass="15448">MMEMSTSQKTRWCHLPTTLALPRTFQRFRKSRRMRKILQKYFSRLADDLEVYSAHAKRKTIEVEDVELLMKRCVGHLKHVFPKYKLFFFYFEWCIFIKIFLTLDSLTLQIDWRCHSFTFLIRSDVI</sequence>
<evidence type="ECO:0000256" key="1">
    <source>
        <dbReference type="ARBA" id="ARBA00004123"/>
    </source>
</evidence>
<proteinExistence type="inferred from homology"/>
<evidence type="ECO:0000313" key="8">
    <source>
        <dbReference type="Ensembl" id="ENSEEEP00000034945.2"/>
    </source>
</evidence>
<dbReference type="Gene3D" id="1.10.20.10">
    <property type="entry name" value="Histone, subunit A"/>
    <property type="match status" value="1"/>
</dbReference>
<organism evidence="8 9">
    <name type="scientific">Electrophorus electricus</name>
    <name type="common">Electric eel</name>
    <name type="synonym">Gymnotus electricus</name>
    <dbReference type="NCBI Taxonomy" id="8005"/>
    <lineage>
        <taxon>Eukaryota</taxon>
        <taxon>Metazoa</taxon>
        <taxon>Chordata</taxon>
        <taxon>Craniata</taxon>
        <taxon>Vertebrata</taxon>
        <taxon>Euteleostomi</taxon>
        <taxon>Actinopterygii</taxon>
        <taxon>Neopterygii</taxon>
        <taxon>Teleostei</taxon>
        <taxon>Ostariophysi</taxon>
        <taxon>Gymnotiformes</taxon>
        <taxon>Gymnotoidei</taxon>
        <taxon>Gymnotidae</taxon>
        <taxon>Electrophorus</taxon>
    </lineage>
</organism>
<keyword evidence="6" id="KW-0812">Transmembrane</keyword>
<dbReference type="AlphaFoldDB" id="A0A4W4GF49"/>
<keyword evidence="9" id="KW-1185">Reference proteome</keyword>
<dbReference type="GO" id="GO:0046982">
    <property type="term" value="F:protein heterodimerization activity"/>
    <property type="evidence" value="ECO:0007669"/>
    <property type="project" value="InterPro"/>
</dbReference>
<comment type="similarity">
    <text evidence="3">Belongs to the CENP-T/CNN1 family.</text>
</comment>
<reference evidence="8" key="5">
    <citation type="submission" date="2025-09" db="UniProtKB">
        <authorList>
            <consortium name="Ensembl"/>
        </authorList>
    </citation>
    <scope>IDENTIFICATION</scope>
</reference>
<comment type="subcellular location">
    <subcellularLocation>
        <location evidence="2">Chromosome</location>
    </subcellularLocation>
    <subcellularLocation>
        <location evidence="1">Nucleus</location>
    </subcellularLocation>
</comment>
<evidence type="ECO:0000313" key="9">
    <source>
        <dbReference type="Proteomes" id="UP000314983"/>
    </source>
</evidence>
<evidence type="ECO:0000256" key="6">
    <source>
        <dbReference type="SAM" id="Phobius"/>
    </source>
</evidence>
<evidence type="ECO:0000256" key="2">
    <source>
        <dbReference type="ARBA" id="ARBA00004286"/>
    </source>
</evidence>
<dbReference type="PANTHER" id="PTHR46904:SF1">
    <property type="entry name" value="CENTROMERE PROTEIN T"/>
    <property type="match status" value="1"/>
</dbReference>
<dbReference type="SUPFAM" id="SSF47113">
    <property type="entry name" value="Histone-fold"/>
    <property type="match status" value="1"/>
</dbReference>
<reference evidence="8" key="3">
    <citation type="submission" date="2020-05" db="EMBL/GenBank/DDBJ databases">
        <title>Electrophorus electricus (electric eel) genome, fEleEle1, primary haplotype.</title>
        <authorList>
            <person name="Myers G."/>
            <person name="Meyer A."/>
            <person name="Fedrigo O."/>
            <person name="Formenti G."/>
            <person name="Rhie A."/>
            <person name="Tracey A."/>
            <person name="Sims Y."/>
            <person name="Jarvis E.D."/>
        </authorList>
    </citation>
    <scope>NUCLEOTIDE SEQUENCE [LARGE SCALE GENOMIC DNA]</scope>
</reference>
<dbReference type="STRING" id="8005.ENSEEEP00000034945"/>
<dbReference type="InterPro" id="IPR028255">
    <property type="entry name" value="CENP-T"/>
</dbReference>
<feature type="transmembrane region" description="Helical" evidence="6">
    <location>
        <begin position="86"/>
        <end position="103"/>
    </location>
</feature>